<feature type="chain" id="PRO_5010736651" evidence="1">
    <location>
        <begin position="26"/>
        <end position="108"/>
    </location>
</feature>
<name>A0A1V1PD58_9BACT</name>
<dbReference type="AlphaFoldDB" id="A0A1V1PD58"/>
<proteinExistence type="predicted"/>
<feature type="signal peptide" evidence="1">
    <location>
        <begin position="1"/>
        <end position="25"/>
    </location>
</feature>
<gene>
    <name evidence="2" type="ORF">OMM_07369</name>
</gene>
<accession>A0A1V1PD58</accession>
<comment type="caution">
    <text evidence="2">The sequence shown here is derived from an EMBL/GenBank/DDBJ whole genome shotgun (WGS) entry which is preliminary data.</text>
</comment>
<dbReference type="EMBL" id="ATBP01000120">
    <property type="protein sequence ID" value="ETR72706.1"/>
    <property type="molecule type" value="Genomic_DNA"/>
</dbReference>
<keyword evidence="1" id="KW-0732">Signal</keyword>
<protein>
    <submittedName>
        <fullName evidence="2">Uncharacterized protein</fullName>
    </submittedName>
</protein>
<evidence type="ECO:0000313" key="3">
    <source>
        <dbReference type="Proteomes" id="UP000189670"/>
    </source>
</evidence>
<sequence length="108" mass="12738">MKTKRFNIIITMIAISFVLSGTVHCENNWKQYYSKDNSYAVPYPDNWGIQTLIQQNNARANIIVEKTGFLYEQKVLISIDVWHNLSNMDLYTWINQYQNGIETKKTKK</sequence>
<evidence type="ECO:0000256" key="1">
    <source>
        <dbReference type="SAM" id="SignalP"/>
    </source>
</evidence>
<organism evidence="2 3">
    <name type="scientific">Candidatus Magnetoglobus multicellularis str. Araruama</name>
    <dbReference type="NCBI Taxonomy" id="890399"/>
    <lineage>
        <taxon>Bacteria</taxon>
        <taxon>Pseudomonadati</taxon>
        <taxon>Thermodesulfobacteriota</taxon>
        <taxon>Desulfobacteria</taxon>
        <taxon>Desulfobacterales</taxon>
        <taxon>Desulfobacteraceae</taxon>
        <taxon>Candidatus Magnetoglobus</taxon>
    </lineage>
</organism>
<evidence type="ECO:0000313" key="2">
    <source>
        <dbReference type="EMBL" id="ETR72706.1"/>
    </source>
</evidence>
<dbReference type="Proteomes" id="UP000189670">
    <property type="component" value="Unassembled WGS sequence"/>
</dbReference>
<reference evidence="3" key="1">
    <citation type="submission" date="2012-11" db="EMBL/GenBank/DDBJ databases">
        <authorList>
            <person name="Lucero-Rivera Y.E."/>
            <person name="Tovar-Ramirez D."/>
        </authorList>
    </citation>
    <scope>NUCLEOTIDE SEQUENCE [LARGE SCALE GENOMIC DNA]</scope>
    <source>
        <strain evidence="3">Araruama</strain>
    </source>
</reference>